<gene>
    <name evidence="3" type="ORF">IMG5_049580</name>
</gene>
<accession>G0QMK7</accession>
<name>G0QMK7_ICHMU</name>
<organism evidence="3 4">
    <name type="scientific">Ichthyophthirius multifiliis</name>
    <name type="common">White spot disease agent</name>
    <name type="synonym">Ich</name>
    <dbReference type="NCBI Taxonomy" id="5932"/>
    <lineage>
        <taxon>Eukaryota</taxon>
        <taxon>Sar</taxon>
        <taxon>Alveolata</taxon>
        <taxon>Ciliophora</taxon>
        <taxon>Intramacronucleata</taxon>
        <taxon>Oligohymenophorea</taxon>
        <taxon>Hymenostomatida</taxon>
        <taxon>Ophryoglenina</taxon>
        <taxon>Ichthyophthirius</taxon>
    </lineage>
</organism>
<dbReference type="EMBL" id="GL983425">
    <property type="protein sequence ID" value="EGR33547.1"/>
    <property type="molecule type" value="Genomic_DNA"/>
</dbReference>
<evidence type="ECO:0000313" key="3">
    <source>
        <dbReference type="EMBL" id="EGR33547.1"/>
    </source>
</evidence>
<dbReference type="AlphaFoldDB" id="G0QMK7"/>
<dbReference type="Pfam" id="PF21023">
    <property type="entry name" value="DENR_N"/>
    <property type="match status" value="1"/>
</dbReference>
<proteinExistence type="predicted"/>
<feature type="domain" description="DENR N-terminal" evidence="2">
    <location>
        <begin position="54"/>
        <end position="85"/>
    </location>
</feature>
<reference evidence="3 4" key="1">
    <citation type="submission" date="2011-07" db="EMBL/GenBank/DDBJ databases">
        <authorList>
            <person name="Coyne R."/>
            <person name="Brami D."/>
            <person name="Johnson J."/>
            <person name="Hostetler J."/>
            <person name="Hannick L."/>
            <person name="Clark T."/>
            <person name="Cassidy-Hanley D."/>
            <person name="Inman J."/>
        </authorList>
    </citation>
    <scope>NUCLEOTIDE SEQUENCE [LARGE SCALE GENOMIC DNA]</scope>
    <source>
        <strain evidence="3 4">G5</strain>
    </source>
</reference>
<feature type="compositionally biased region" description="Basic and acidic residues" evidence="1">
    <location>
        <begin position="8"/>
        <end position="26"/>
    </location>
</feature>
<evidence type="ECO:0000256" key="1">
    <source>
        <dbReference type="SAM" id="MobiDB-lite"/>
    </source>
</evidence>
<evidence type="ECO:0000259" key="2">
    <source>
        <dbReference type="Pfam" id="PF21023"/>
    </source>
</evidence>
<dbReference type="InterPro" id="IPR048517">
    <property type="entry name" value="DENR_N"/>
</dbReference>
<feature type="compositionally biased region" description="Basic residues" evidence="1">
    <location>
        <begin position="113"/>
        <end position="123"/>
    </location>
</feature>
<dbReference type="RefSeq" id="XP_004037533.1">
    <property type="nucleotide sequence ID" value="XM_004037485.1"/>
</dbReference>
<dbReference type="OrthoDB" id="277199at2759"/>
<feature type="compositionally biased region" description="Basic and acidic residues" evidence="1">
    <location>
        <begin position="95"/>
        <end position="112"/>
    </location>
</feature>
<dbReference type="Proteomes" id="UP000008983">
    <property type="component" value="Unassembled WGS sequence"/>
</dbReference>
<dbReference type="GeneID" id="14909730"/>
<feature type="region of interest" description="Disordered" evidence="1">
    <location>
        <begin position="90"/>
        <end position="129"/>
    </location>
</feature>
<evidence type="ECO:0000313" key="4">
    <source>
        <dbReference type="Proteomes" id="UP000008983"/>
    </source>
</evidence>
<sequence length="129" mass="15669">MDSEEEVKDQLKNKNEQEVQEEPEKKKNQRNQQKKCLLLLRYKKIKIQINKKIACSLPPEFCMFQSNTKLRKCQEWLRINNPKMYIQLYQQPQQQDEKKEGDQQNSTEQKKLKDNKKKKKIGKLTRINF</sequence>
<keyword evidence="4" id="KW-1185">Reference proteome</keyword>
<dbReference type="InParanoid" id="G0QMK7"/>
<protein>
    <recommendedName>
        <fullName evidence="2">DENR N-terminal domain-containing protein</fullName>
    </recommendedName>
</protein>
<feature type="region of interest" description="Disordered" evidence="1">
    <location>
        <begin position="1"/>
        <end position="32"/>
    </location>
</feature>